<protein>
    <submittedName>
        <fullName evidence="1">Uncharacterized protein</fullName>
    </submittedName>
</protein>
<proteinExistence type="predicted"/>
<dbReference type="RefSeq" id="WP_271734939.1">
    <property type="nucleotide sequence ID" value="NZ_JANQDP010000005.1"/>
</dbReference>
<evidence type="ECO:0000313" key="1">
    <source>
        <dbReference type="EMBL" id="MDB9541481.1"/>
    </source>
</evidence>
<organism evidence="1 2">
    <name type="scientific">Anabaenopsis arnoldii</name>
    <dbReference type="NCBI Taxonomy" id="2152938"/>
    <lineage>
        <taxon>Bacteria</taxon>
        <taxon>Bacillati</taxon>
        <taxon>Cyanobacteriota</taxon>
        <taxon>Cyanophyceae</taxon>
        <taxon>Nostocales</taxon>
        <taxon>Nodulariaceae</taxon>
        <taxon>Anabaenopsis</taxon>
    </lineage>
</organism>
<sequence>MNSKLNIQEMAIAIAAQKNNPTILTPDFLKYSGIVPSEWELAKAPILTNSAAQVTFQNGITVIADLNRIIFAQPLSVQGQPQVVQIPAIAHKYIQTLPQVNYKGISITFRGHAPFDNQENGTREYIYRTLLNSGPWLEYGTTPVQASLKFMYNQPGVQMNLDINEALLQLAEQTSQKVVLFTANCLHPINPEDEKQGLTALAKIIDNWETDLKMYQEVVNNKFLQPLDNVIQFHL</sequence>
<evidence type="ECO:0000313" key="2">
    <source>
        <dbReference type="Proteomes" id="UP001212499"/>
    </source>
</evidence>
<dbReference type="Proteomes" id="UP001212499">
    <property type="component" value="Unassembled WGS sequence"/>
</dbReference>
<comment type="caution">
    <text evidence="1">The sequence shown here is derived from an EMBL/GenBank/DDBJ whole genome shotgun (WGS) entry which is preliminary data.</text>
</comment>
<name>A0ABT5AVZ0_9CYAN</name>
<keyword evidence="2" id="KW-1185">Reference proteome</keyword>
<reference evidence="1 2" key="1">
    <citation type="submission" date="2023-01" db="EMBL/GenBank/DDBJ databases">
        <title>Genomes from the Australian National Cyanobacteria Reference Collection.</title>
        <authorList>
            <person name="Willis A."/>
            <person name="Lee E.M.F."/>
        </authorList>
    </citation>
    <scope>NUCLEOTIDE SEQUENCE [LARGE SCALE GENOMIC DNA]</scope>
    <source>
        <strain evidence="1 2">CS-1033</strain>
    </source>
</reference>
<accession>A0ABT5AVZ0</accession>
<dbReference type="EMBL" id="JAQMUH010000194">
    <property type="protein sequence ID" value="MDB9541481.1"/>
    <property type="molecule type" value="Genomic_DNA"/>
</dbReference>
<gene>
    <name evidence="1" type="ORF">PN457_17760</name>
</gene>